<feature type="non-terminal residue" evidence="1">
    <location>
        <position position="1"/>
    </location>
</feature>
<protein>
    <submittedName>
        <fullName evidence="1">Uncharacterized protein</fullName>
    </submittedName>
</protein>
<dbReference type="AlphaFoldDB" id="X1T434"/>
<organism evidence="1">
    <name type="scientific">marine sediment metagenome</name>
    <dbReference type="NCBI Taxonomy" id="412755"/>
    <lineage>
        <taxon>unclassified sequences</taxon>
        <taxon>metagenomes</taxon>
        <taxon>ecological metagenomes</taxon>
    </lineage>
</organism>
<comment type="caution">
    <text evidence="1">The sequence shown here is derived from an EMBL/GenBank/DDBJ whole genome shotgun (WGS) entry which is preliminary data.</text>
</comment>
<feature type="non-terminal residue" evidence="1">
    <location>
        <position position="277"/>
    </location>
</feature>
<dbReference type="EMBL" id="BARW01018526">
    <property type="protein sequence ID" value="GAI99963.1"/>
    <property type="molecule type" value="Genomic_DNA"/>
</dbReference>
<reference evidence="1" key="1">
    <citation type="journal article" date="2014" name="Front. Microbiol.">
        <title>High frequency of phylogenetically diverse reductive dehalogenase-homologous genes in deep subseafloor sedimentary metagenomes.</title>
        <authorList>
            <person name="Kawai M."/>
            <person name="Futagami T."/>
            <person name="Toyoda A."/>
            <person name="Takaki Y."/>
            <person name="Nishi S."/>
            <person name="Hori S."/>
            <person name="Arai W."/>
            <person name="Tsubouchi T."/>
            <person name="Morono Y."/>
            <person name="Uchiyama I."/>
            <person name="Ito T."/>
            <person name="Fujiyama A."/>
            <person name="Inagaki F."/>
            <person name="Takami H."/>
        </authorList>
    </citation>
    <scope>NUCLEOTIDE SEQUENCE</scope>
    <source>
        <strain evidence="1">Expedition CK06-06</strain>
    </source>
</reference>
<accession>X1T434</accession>
<evidence type="ECO:0000313" key="1">
    <source>
        <dbReference type="EMBL" id="GAI99963.1"/>
    </source>
</evidence>
<gene>
    <name evidence="1" type="ORF">S12H4_31704</name>
</gene>
<name>X1T434_9ZZZZ</name>
<proteinExistence type="predicted"/>
<sequence length="277" mass="31618">GSVGFQMYWTMDDLCYTEYTPNENQLLTFDELATNTYVGNHYAGVTFSPDYATWNSSVNPNYPPQSGDNVIYSNEPVSNITFDIPISYVSFYVCAVGDYDLQVEAYNVDDVLIQIVDIEPSVKNQLVELYSVGGFIHRISISGATDFENYWSIDTLYFEEYKETFEFLLDFEDYPDSYLDVVYPHITFSAGFESWKSEGSSLYPPNSGKTVAFSHESNPNMTFTIPIMYTSFYICSPNDYSLDVLAYSSEDELLFKVSVEPNSINKFVEIYSEDSEI</sequence>